<comment type="caution">
    <text evidence="2">The sequence shown here is derived from an EMBL/GenBank/DDBJ whole genome shotgun (WGS) entry which is preliminary data.</text>
</comment>
<evidence type="ECO:0000256" key="1">
    <source>
        <dbReference type="SAM" id="Phobius"/>
    </source>
</evidence>
<keyword evidence="3" id="KW-1185">Reference proteome</keyword>
<name>A0AAD9HVG3_9PEZI</name>
<organism evidence="2 3">
    <name type="scientific">Colletotrichum zoysiae</name>
    <dbReference type="NCBI Taxonomy" id="1216348"/>
    <lineage>
        <taxon>Eukaryota</taxon>
        <taxon>Fungi</taxon>
        <taxon>Dikarya</taxon>
        <taxon>Ascomycota</taxon>
        <taxon>Pezizomycotina</taxon>
        <taxon>Sordariomycetes</taxon>
        <taxon>Hypocreomycetidae</taxon>
        <taxon>Glomerellales</taxon>
        <taxon>Glomerellaceae</taxon>
        <taxon>Colletotrichum</taxon>
        <taxon>Colletotrichum graminicola species complex</taxon>
    </lineage>
</organism>
<keyword evidence="1" id="KW-0472">Membrane</keyword>
<accession>A0AAD9HVG3</accession>
<protein>
    <submittedName>
        <fullName evidence="2">Uncharacterized protein</fullName>
    </submittedName>
</protein>
<proteinExistence type="predicted"/>
<dbReference type="EMBL" id="MU842810">
    <property type="protein sequence ID" value="KAK2035061.1"/>
    <property type="molecule type" value="Genomic_DNA"/>
</dbReference>
<reference evidence="2" key="1">
    <citation type="submission" date="2021-06" db="EMBL/GenBank/DDBJ databases">
        <title>Comparative genomics, transcriptomics and evolutionary studies reveal genomic signatures of adaptation to plant cell wall in hemibiotrophic fungi.</title>
        <authorList>
            <consortium name="DOE Joint Genome Institute"/>
            <person name="Baroncelli R."/>
            <person name="Diaz J.F."/>
            <person name="Benocci T."/>
            <person name="Peng M."/>
            <person name="Battaglia E."/>
            <person name="Haridas S."/>
            <person name="Andreopoulos W."/>
            <person name="Labutti K."/>
            <person name="Pangilinan J."/>
            <person name="Floch G.L."/>
            <person name="Makela M.R."/>
            <person name="Henrissat B."/>
            <person name="Grigoriev I.V."/>
            <person name="Crouch J.A."/>
            <person name="De Vries R.P."/>
            <person name="Sukno S.A."/>
            <person name="Thon M.R."/>
        </authorList>
    </citation>
    <scope>NUCLEOTIDE SEQUENCE</scope>
    <source>
        <strain evidence="2">MAFF235873</strain>
    </source>
</reference>
<dbReference type="AlphaFoldDB" id="A0AAD9HVG3"/>
<evidence type="ECO:0000313" key="3">
    <source>
        <dbReference type="Proteomes" id="UP001232148"/>
    </source>
</evidence>
<dbReference type="Proteomes" id="UP001232148">
    <property type="component" value="Unassembled WGS sequence"/>
</dbReference>
<feature type="transmembrane region" description="Helical" evidence="1">
    <location>
        <begin position="104"/>
        <end position="121"/>
    </location>
</feature>
<keyword evidence="1" id="KW-1133">Transmembrane helix</keyword>
<keyword evidence="1" id="KW-0812">Transmembrane</keyword>
<feature type="transmembrane region" description="Helical" evidence="1">
    <location>
        <begin position="57"/>
        <end position="77"/>
    </location>
</feature>
<sequence>MRIGCSPHQARPSRARVCVVWSGSILFFTLGYCRPHEGCRGGGSLLPLSSNISLRRARFGTATGIWLFWLSLSLWSVSLRQLGGHAPSHPPSTQKSHPMRHWHIIYYSYVLCMMIALYLYLSTSVLCMMGGHDTHTHTHTHTHNLCACLFLLQRDASALDGKQWAKRRAPRI</sequence>
<evidence type="ECO:0000313" key="2">
    <source>
        <dbReference type="EMBL" id="KAK2035061.1"/>
    </source>
</evidence>
<gene>
    <name evidence="2" type="ORF">LX32DRAFT_252662</name>
</gene>